<keyword evidence="1" id="KW-0677">Repeat</keyword>
<dbReference type="Gene3D" id="1.25.40.10">
    <property type="entry name" value="Tetratricopeptide repeat domain"/>
    <property type="match status" value="1"/>
</dbReference>
<proteinExistence type="predicted"/>
<dbReference type="Proteomes" id="UP001054252">
    <property type="component" value="Unassembled WGS sequence"/>
</dbReference>
<gene>
    <name evidence="3" type="ORF">SLEP1_g52831</name>
</gene>
<evidence type="ECO:0000313" key="3">
    <source>
        <dbReference type="EMBL" id="GKV45787.1"/>
    </source>
</evidence>
<evidence type="ECO:0000256" key="2">
    <source>
        <dbReference type="PROSITE-ProRule" id="PRU00708"/>
    </source>
</evidence>
<feature type="repeat" description="PPR" evidence="2">
    <location>
        <begin position="22"/>
        <end position="56"/>
    </location>
</feature>
<protein>
    <recommendedName>
        <fullName evidence="5">Pentatricopeptide repeat-containing protein</fullName>
    </recommendedName>
</protein>
<evidence type="ECO:0000313" key="4">
    <source>
        <dbReference type="Proteomes" id="UP001054252"/>
    </source>
</evidence>
<name>A0AAV5MAY5_9ROSI</name>
<comment type="caution">
    <text evidence="3">The sequence shown here is derived from an EMBL/GenBank/DDBJ whole genome shotgun (WGS) entry which is preliminary data.</text>
</comment>
<accession>A0AAV5MAY5</accession>
<reference evidence="3 4" key="1">
    <citation type="journal article" date="2021" name="Commun. Biol.">
        <title>The genome of Shorea leprosula (Dipterocarpaceae) highlights the ecological relevance of drought in aseasonal tropical rainforests.</title>
        <authorList>
            <person name="Ng K.K.S."/>
            <person name="Kobayashi M.J."/>
            <person name="Fawcett J.A."/>
            <person name="Hatakeyama M."/>
            <person name="Paape T."/>
            <person name="Ng C.H."/>
            <person name="Ang C.C."/>
            <person name="Tnah L.H."/>
            <person name="Lee C.T."/>
            <person name="Nishiyama T."/>
            <person name="Sese J."/>
            <person name="O'Brien M.J."/>
            <person name="Copetti D."/>
            <person name="Mohd Noor M.I."/>
            <person name="Ong R.C."/>
            <person name="Putra M."/>
            <person name="Sireger I.Z."/>
            <person name="Indrioko S."/>
            <person name="Kosugi Y."/>
            <person name="Izuno A."/>
            <person name="Isagi Y."/>
            <person name="Lee S.L."/>
            <person name="Shimizu K.K."/>
        </authorList>
    </citation>
    <scope>NUCLEOTIDE SEQUENCE [LARGE SCALE GENOMIC DNA]</scope>
    <source>
        <strain evidence="3">214</strain>
    </source>
</reference>
<evidence type="ECO:0000256" key="1">
    <source>
        <dbReference type="ARBA" id="ARBA00022737"/>
    </source>
</evidence>
<dbReference type="EMBL" id="BPVZ01000198">
    <property type="protein sequence ID" value="GKV45787.1"/>
    <property type="molecule type" value="Genomic_DNA"/>
</dbReference>
<dbReference type="PANTHER" id="PTHR47262:SF1">
    <property type="entry name" value="OS02G0132600 PROTEIN"/>
    <property type="match status" value="1"/>
</dbReference>
<dbReference type="PROSITE" id="PS51375">
    <property type="entry name" value="PPR"/>
    <property type="match status" value="1"/>
</dbReference>
<dbReference type="PANTHER" id="PTHR47262">
    <property type="entry name" value="OS02G0132600 PROTEIN"/>
    <property type="match status" value="1"/>
</dbReference>
<dbReference type="NCBIfam" id="TIGR00756">
    <property type="entry name" value="PPR"/>
    <property type="match status" value="1"/>
</dbReference>
<evidence type="ECO:0008006" key="5">
    <source>
        <dbReference type="Google" id="ProtNLM"/>
    </source>
</evidence>
<dbReference type="Pfam" id="PF01535">
    <property type="entry name" value="PPR"/>
    <property type="match status" value="2"/>
</dbReference>
<dbReference type="InterPro" id="IPR011990">
    <property type="entry name" value="TPR-like_helical_dom_sf"/>
</dbReference>
<keyword evidence="4" id="KW-1185">Reference proteome</keyword>
<sequence>MKDFDGAYAMLNDSRKMNVKLVAGIYNTIMAGYFREKKISDGLRVLKQMELDSVKPDPQTYSHLIGYCDREEDIIKYCEELKCSGITVTKHIFMSLINAYAACGQFEKAKQVLLDEGMPVKRLNELRSALISSLASNGQMADALDTYEEIKQSGGDLEPRAVLSLMASSEQDLRSCDIRVYFSSFSHRSIFILRET</sequence>
<dbReference type="Pfam" id="PF13041">
    <property type="entry name" value="PPR_2"/>
    <property type="match status" value="1"/>
</dbReference>
<organism evidence="3 4">
    <name type="scientific">Rubroshorea leprosula</name>
    <dbReference type="NCBI Taxonomy" id="152421"/>
    <lineage>
        <taxon>Eukaryota</taxon>
        <taxon>Viridiplantae</taxon>
        <taxon>Streptophyta</taxon>
        <taxon>Embryophyta</taxon>
        <taxon>Tracheophyta</taxon>
        <taxon>Spermatophyta</taxon>
        <taxon>Magnoliopsida</taxon>
        <taxon>eudicotyledons</taxon>
        <taxon>Gunneridae</taxon>
        <taxon>Pentapetalae</taxon>
        <taxon>rosids</taxon>
        <taxon>malvids</taxon>
        <taxon>Malvales</taxon>
        <taxon>Dipterocarpaceae</taxon>
        <taxon>Rubroshorea</taxon>
    </lineage>
</organism>
<dbReference type="InterPro" id="IPR002885">
    <property type="entry name" value="PPR_rpt"/>
</dbReference>
<dbReference type="AlphaFoldDB" id="A0AAV5MAY5"/>